<sequence>MNIEIINFEPKYRDNFRILNEEWLQKYFVVESFDQHQLANPESEILDKGGKIFFAKAGEQIVGTASLLKEHDGYELAKMAVTEAFKGHGIGNLLMKHCIEEAQKLGSDKVILLSNRSLVPAIEMYKKFGFTEVPVDENTPYERCNIKMGLHFPKN</sequence>
<evidence type="ECO:0000313" key="4">
    <source>
        <dbReference type="EMBL" id="MFD2544362.1"/>
    </source>
</evidence>
<dbReference type="InterPro" id="IPR016181">
    <property type="entry name" value="Acyl_CoA_acyltransferase"/>
</dbReference>
<protein>
    <submittedName>
        <fullName evidence="4">GNAT family N-acetyltransferase</fullName>
        <ecNumber evidence="4">2.3.-.-</ecNumber>
    </submittedName>
</protein>
<dbReference type="SUPFAM" id="SSF55729">
    <property type="entry name" value="Acyl-CoA N-acyltransferases (Nat)"/>
    <property type="match status" value="1"/>
</dbReference>
<dbReference type="EMBL" id="JBHULG010000001">
    <property type="protein sequence ID" value="MFD2544362.1"/>
    <property type="molecule type" value="Genomic_DNA"/>
</dbReference>
<evidence type="ECO:0000259" key="3">
    <source>
        <dbReference type="PROSITE" id="PS51186"/>
    </source>
</evidence>
<evidence type="ECO:0000313" key="5">
    <source>
        <dbReference type="Proteomes" id="UP001597394"/>
    </source>
</evidence>
<feature type="domain" description="N-acetyltransferase" evidence="3">
    <location>
        <begin position="3"/>
        <end position="153"/>
    </location>
</feature>
<organism evidence="4 5">
    <name type="scientific">Kaistella montana</name>
    <dbReference type="NCBI Taxonomy" id="1849733"/>
    <lineage>
        <taxon>Bacteria</taxon>
        <taxon>Pseudomonadati</taxon>
        <taxon>Bacteroidota</taxon>
        <taxon>Flavobacteriia</taxon>
        <taxon>Flavobacteriales</taxon>
        <taxon>Weeksellaceae</taxon>
        <taxon>Chryseobacterium group</taxon>
        <taxon>Kaistella</taxon>
    </lineage>
</organism>
<dbReference type="RefSeq" id="WP_255927306.1">
    <property type="nucleotide sequence ID" value="NZ_JANFQP010000001.1"/>
</dbReference>
<keyword evidence="1 4" id="KW-0808">Transferase</keyword>
<dbReference type="Pfam" id="PF00583">
    <property type="entry name" value="Acetyltransf_1"/>
    <property type="match status" value="1"/>
</dbReference>
<dbReference type="InterPro" id="IPR050832">
    <property type="entry name" value="Bact_Acetyltransf"/>
</dbReference>
<evidence type="ECO:0000256" key="2">
    <source>
        <dbReference type="ARBA" id="ARBA00023315"/>
    </source>
</evidence>
<dbReference type="CDD" id="cd04301">
    <property type="entry name" value="NAT_SF"/>
    <property type="match status" value="1"/>
</dbReference>
<reference evidence="5" key="1">
    <citation type="journal article" date="2019" name="Int. J. Syst. Evol. Microbiol.">
        <title>The Global Catalogue of Microorganisms (GCM) 10K type strain sequencing project: providing services to taxonomists for standard genome sequencing and annotation.</title>
        <authorList>
            <consortium name="The Broad Institute Genomics Platform"/>
            <consortium name="The Broad Institute Genome Sequencing Center for Infectious Disease"/>
            <person name="Wu L."/>
            <person name="Ma J."/>
        </authorList>
    </citation>
    <scope>NUCLEOTIDE SEQUENCE [LARGE SCALE GENOMIC DNA]</scope>
    <source>
        <strain evidence="5">KCTC 52204</strain>
    </source>
</reference>
<dbReference type="PROSITE" id="PS51186">
    <property type="entry name" value="GNAT"/>
    <property type="match status" value="1"/>
</dbReference>
<proteinExistence type="predicted"/>
<keyword evidence="5" id="KW-1185">Reference proteome</keyword>
<name>A0ABW5K9R0_9FLAO</name>
<comment type="caution">
    <text evidence="4">The sequence shown here is derived from an EMBL/GenBank/DDBJ whole genome shotgun (WGS) entry which is preliminary data.</text>
</comment>
<dbReference type="Gene3D" id="3.40.630.30">
    <property type="match status" value="1"/>
</dbReference>
<accession>A0ABW5K9R0</accession>
<gene>
    <name evidence="4" type="ORF">ACFSO8_02700</name>
</gene>
<evidence type="ECO:0000256" key="1">
    <source>
        <dbReference type="ARBA" id="ARBA00022679"/>
    </source>
</evidence>
<dbReference type="GO" id="GO:0016746">
    <property type="term" value="F:acyltransferase activity"/>
    <property type="evidence" value="ECO:0007669"/>
    <property type="project" value="UniProtKB-KW"/>
</dbReference>
<dbReference type="EC" id="2.3.-.-" evidence="4"/>
<dbReference type="InterPro" id="IPR000182">
    <property type="entry name" value="GNAT_dom"/>
</dbReference>
<dbReference type="PANTHER" id="PTHR43877">
    <property type="entry name" value="AMINOALKYLPHOSPHONATE N-ACETYLTRANSFERASE-RELATED-RELATED"/>
    <property type="match status" value="1"/>
</dbReference>
<keyword evidence="2 4" id="KW-0012">Acyltransferase</keyword>
<dbReference type="Proteomes" id="UP001597394">
    <property type="component" value="Unassembled WGS sequence"/>
</dbReference>